<gene>
    <name evidence="3" type="ordered locus">Mmc1_3135</name>
</gene>
<dbReference type="OrthoDB" id="9797895at2"/>
<evidence type="ECO:0000313" key="3">
    <source>
        <dbReference type="EMBL" id="ABK45625.1"/>
    </source>
</evidence>
<evidence type="ECO:0000256" key="1">
    <source>
        <dbReference type="ARBA" id="ARBA00022723"/>
    </source>
</evidence>
<dbReference type="KEGG" id="mgm:Mmc1_3135"/>
<dbReference type="InterPro" id="IPR050963">
    <property type="entry name" value="Sirohydro_Cobaltochel/CbiX"/>
</dbReference>
<dbReference type="EMBL" id="CP000471">
    <property type="protein sequence ID" value="ABK45625.1"/>
    <property type="molecule type" value="Genomic_DNA"/>
</dbReference>
<dbReference type="HOGENOM" id="CLU_056929_0_0_5"/>
<evidence type="ECO:0000313" key="4">
    <source>
        <dbReference type="Proteomes" id="UP000002586"/>
    </source>
</evidence>
<dbReference type="STRING" id="156889.Mmc1_3135"/>
<keyword evidence="2" id="KW-0456">Lyase</keyword>
<dbReference type="CDD" id="cd03416">
    <property type="entry name" value="CbiX_SirB_N"/>
    <property type="match status" value="1"/>
</dbReference>
<dbReference type="GO" id="GO:0046872">
    <property type="term" value="F:metal ion binding"/>
    <property type="evidence" value="ECO:0007669"/>
    <property type="project" value="UniProtKB-KW"/>
</dbReference>
<dbReference type="AlphaFoldDB" id="A0LCD2"/>
<protein>
    <submittedName>
        <fullName evidence="3">Cobalamin (Vitamin B12) biosynthesis CbiX protein</fullName>
    </submittedName>
</protein>
<dbReference type="Proteomes" id="UP000002586">
    <property type="component" value="Chromosome"/>
</dbReference>
<dbReference type="PANTHER" id="PTHR33542">
    <property type="entry name" value="SIROHYDROCHLORIN FERROCHELATASE, CHLOROPLASTIC"/>
    <property type="match status" value="1"/>
</dbReference>
<reference evidence="3 4" key="2">
    <citation type="journal article" date="2012" name="Int. J. Syst. Evol. Microbiol.">
        <title>Magnetococcus marinus gen. nov., sp. nov., a marine, magnetotactic bacterium that represents a novel lineage (Magnetococcaceae fam. nov.; Magnetococcales ord. nov.) at the base of the Alphaproteobacteria.</title>
        <authorList>
            <person name="Bazylinski D.A."/>
            <person name="Williams T.J."/>
            <person name="Lefevre C.T."/>
            <person name="Berg R.J."/>
            <person name="Zhang C.L."/>
            <person name="Bowser S.S."/>
            <person name="Dean A.J."/>
            <person name="Beveridge T.J."/>
        </authorList>
    </citation>
    <scope>NUCLEOTIDE SEQUENCE [LARGE SCALE GENOMIC DNA]</scope>
    <source>
        <strain evidence="4">ATCC BAA-1437 / JCM 17883 / MC-1</strain>
    </source>
</reference>
<dbReference type="eggNOG" id="COG2138">
    <property type="taxonomic scope" value="Bacteria"/>
</dbReference>
<name>A0LCD2_MAGMM</name>
<reference evidence="4" key="1">
    <citation type="journal article" date="2009" name="Appl. Environ. Microbiol.">
        <title>Complete genome sequence of the chemolithoautotrophic marine magnetotactic coccus strain MC-1.</title>
        <authorList>
            <person name="Schubbe S."/>
            <person name="Williams T.J."/>
            <person name="Xie G."/>
            <person name="Kiss H.E."/>
            <person name="Brettin T.S."/>
            <person name="Martinez D."/>
            <person name="Ross C.A."/>
            <person name="Schuler D."/>
            <person name="Cox B.L."/>
            <person name="Nealson K.H."/>
            <person name="Bazylinski D.A."/>
        </authorList>
    </citation>
    <scope>NUCLEOTIDE SEQUENCE [LARGE SCALE GENOMIC DNA]</scope>
    <source>
        <strain evidence="4">ATCC BAA-1437 / JCM 17883 / MC-1</strain>
    </source>
</reference>
<dbReference type="Pfam" id="PF01903">
    <property type="entry name" value="CbiX"/>
    <property type="match status" value="2"/>
</dbReference>
<dbReference type="CDD" id="cd03414">
    <property type="entry name" value="CbiX_SirB_C"/>
    <property type="match status" value="1"/>
</dbReference>
<dbReference type="PANTHER" id="PTHR33542:SF3">
    <property type="entry name" value="SIROHYDROCHLORIN FERROCHELATASE, CHLOROPLASTIC"/>
    <property type="match status" value="1"/>
</dbReference>
<dbReference type="InterPro" id="IPR002762">
    <property type="entry name" value="CbiX-like"/>
</dbReference>
<dbReference type="RefSeq" id="WP_011714688.1">
    <property type="nucleotide sequence ID" value="NC_008576.1"/>
</dbReference>
<keyword evidence="4" id="KW-1185">Reference proteome</keyword>
<dbReference type="GO" id="GO:0016829">
    <property type="term" value="F:lyase activity"/>
    <property type="evidence" value="ECO:0007669"/>
    <property type="project" value="UniProtKB-KW"/>
</dbReference>
<evidence type="ECO:0000256" key="2">
    <source>
        <dbReference type="ARBA" id="ARBA00023239"/>
    </source>
</evidence>
<organism evidence="3 4">
    <name type="scientific">Magnetococcus marinus (strain ATCC BAA-1437 / JCM 17883 / MC-1)</name>
    <dbReference type="NCBI Taxonomy" id="156889"/>
    <lineage>
        <taxon>Bacteria</taxon>
        <taxon>Pseudomonadati</taxon>
        <taxon>Pseudomonadota</taxon>
        <taxon>Magnetococcia</taxon>
        <taxon>Magnetococcales</taxon>
        <taxon>Magnetococcaceae</taxon>
        <taxon>Magnetococcus</taxon>
    </lineage>
</organism>
<dbReference type="Gene3D" id="3.40.50.1400">
    <property type="match status" value="2"/>
</dbReference>
<accession>A0LCD2</accession>
<sequence length="279" mass="31411">MSDTILLVGHGSRHAKGNREVEKFAEMWQKRHGDWRVELCFIEFAEVLLAQGLDRAAQGSTRVVVVPLVINAAGHVKMEIPEQLAAARQRHEGVEFVYVSHFGSVEGVFKAVKRQLHRAMLEMHLPDPCTTGVVVLARGSSDIGANGEVAKMARWIWEETPHELVDIAFTGITFPRLEQVVQRQVKLGMSQIVVAPYYLFTGTLMERIRQQVARLERQYPTIAFALGGYFGFEEEIFDLLDHKVGEALTGVGHQPLMECDGCKYRAFAQEHGHGQHHHH</sequence>
<dbReference type="SUPFAM" id="SSF53800">
    <property type="entry name" value="Chelatase"/>
    <property type="match status" value="1"/>
</dbReference>
<keyword evidence="1" id="KW-0479">Metal-binding</keyword>
<proteinExistence type="predicted"/>